<protein>
    <recommendedName>
        <fullName evidence="5">Short-chain dehydrogenase/reductase SDR</fullName>
    </recommendedName>
</protein>
<dbReference type="GO" id="GO:0016616">
    <property type="term" value="F:oxidoreductase activity, acting on the CH-OH group of donors, NAD or NADP as acceptor"/>
    <property type="evidence" value="ECO:0007669"/>
    <property type="project" value="TreeGrafter"/>
</dbReference>
<dbReference type="PANTHER" id="PTHR42760">
    <property type="entry name" value="SHORT-CHAIN DEHYDROGENASES/REDUCTASES FAMILY MEMBER"/>
    <property type="match status" value="1"/>
</dbReference>
<keyword evidence="2" id="KW-0560">Oxidoreductase</keyword>
<dbReference type="Gene3D" id="3.40.50.720">
    <property type="entry name" value="NAD(P)-binding Rossmann-like Domain"/>
    <property type="match status" value="1"/>
</dbReference>
<reference evidence="3 4" key="1">
    <citation type="journal article" date="2012" name="J. Bacteriol.">
        <title>Genome Sequence of n-Alkane-Degrading Hydrocarboniphaga effusa Strain AP103T (ATCC BAA-332T).</title>
        <authorList>
            <person name="Chang H.K."/>
            <person name="Zylstra G.J."/>
            <person name="Chae J.C."/>
        </authorList>
    </citation>
    <scope>NUCLEOTIDE SEQUENCE [LARGE SCALE GENOMIC DNA]</scope>
    <source>
        <strain evidence="3 4">AP103</strain>
    </source>
</reference>
<organism evidence="3 4">
    <name type="scientific">Hydrocarboniphaga effusa AP103</name>
    <dbReference type="NCBI Taxonomy" id="1172194"/>
    <lineage>
        <taxon>Bacteria</taxon>
        <taxon>Pseudomonadati</taxon>
        <taxon>Pseudomonadota</taxon>
        <taxon>Gammaproteobacteria</taxon>
        <taxon>Nevskiales</taxon>
        <taxon>Nevskiaceae</taxon>
        <taxon>Hydrocarboniphaga</taxon>
    </lineage>
</organism>
<accession>I8I3S6</accession>
<dbReference type="SUPFAM" id="SSF51735">
    <property type="entry name" value="NAD(P)-binding Rossmann-fold domains"/>
    <property type="match status" value="1"/>
</dbReference>
<dbReference type="Proteomes" id="UP000003704">
    <property type="component" value="Unassembled WGS sequence"/>
</dbReference>
<proteinExistence type="inferred from homology"/>
<dbReference type="CDD" id="cd05233">
    <property type="entry name" value="SDR_c"/>
    <property type="match status" value="1"/>
</dbReference>
<evidence type="ECO:0000313" key="4">
    <source>
        <dbReference type="Proteomes" id="UP000003704"/>
    </source>
</evidence>
<dbReference type="GO" id="GO:0006633">
    <property type="term" value="P:fatty acid biosynthetic process"/>
    <property type="evidence" value="ECO:0007669"/>
    <property type="project" value="TreeGrafter"/>
</dbReference>
<evidence type="ECO:0000313" key="3">
    <source>
        <dbReference type="EMBL" id="EIT70756.1"/>
    </source>
</evidence>
<dbReference type="PRINTS" id="PR00081">
    <property type="entry name" value="GDHRDH"/>
</dbReference>
<dbReference type="RefSeq" id="WP_007183849.1">
    <property type="nucleotide sequence ID" value="NZ_AKGD01000001.1"/>
</dbReference>
<name>I8I3S6_9GAMM</name>
<keyword evidence="4" id="KW-1185">Reference proteome</keyword>
<evidence type="ECO:0000256" key="1">
    <source>
        <dbReference type="ARBA" id="ARBA00006484"/>
    </source>
</evidence>
<dbReference type="PRINTS" id="PR00080">
    <property type="entry name" value="SDRFAMILY"/>
</dbReference>
<evidence type="ECO:0008006" key="5">
    <source>
        <dbReference type="Google" id="ProtNLM"/>
    </source>
</evidence>
<dbReference type="AlphaFoldDB" id="I8I3S6"/>
<dbReference type="InterPro" id="IPR002347">
    <property type="entry name" value="SDR_fam"/>
</dbReference>
<dbReference type="STRING" id="1172194.WQQ_08930"/>
<comment type="caution">
    <text evidence="3">The sequence shown here is derived from an EMBL/GenBank/DDBJ whole genome shotgun (WGS) entry which is preliminary data.</text>
</comment>
<comment type="similarity">
    <text evidence="1">Belongs to the short-chain dehydrogenases/reductases (SDR) family.</text>
</comment>
<evidence type="ECO:0000256" key="2">
    <source>
        <dbReference type="ARBA" id="ARBA00023002"/>
    </source>
</evidence>
<gene>
    <name evidence="3" type="ORF">WQQ_08930</name>
</gene>
<sequence length="260" mass="27544">MSGLLEYKVALVVGAGRHPGLGIAQRFAREGAKLLLIDRDERALKAHAGTLGASVFVAAPGDKRALLGAIAEAIAVHGRVDILVNAAAEAPRWQRLEAMDDADYDAAFAQGFSAARWAMLAVQPSMREQGGGRILNLGSVYGENVAEYIGAYAAAAEALRALTRTAAQEWGADGILVNVLMASVDDERFRDYAQRHAEHVERSLPLVALQRFGDPVEDIGGAAVMLAGEDGRYVTGSTIHADGGYHMAGPVYVPILETIP</sequence>
<dbReference type="OrthoDB" id="9806974at2"/>
<dbReference type="PANTHER" id="PTHR42760:SF133">
    <property type="entry name" value="3-OXOACYL-[ACYL-CARRIER-PROTEIN] REDUCTASE"/>
    <property type="match status" value="1"/>
</dbReference>
<dbReference type="GO" id="GO:0048038">
    <property type="term" value="F:quinone binding"/>
    <property type="evidence" value="ECO:0007669"/>
    <property type="project" value="TreeGrafter"/>
</dbReference>
<dbReference type="Pfam" id="PF13561">
    <property type="entry name" value="adh_short_C2"/>
    <property type="match status" value="1"/>
</dbReference>
<dbReference type="PATRIC" id="fig|1172194.4.peg.853"/>
<dbReference type="InterPro" id="IPR036291">
    <property type="entry name" value="NAD(P)-bd_dom_sf"/>
</dbReference>
<dbReference type="EMBL" id="AKGD01000001">
    <property type="protein sequence ID" value="EIT70756.1"/>
    <property type="molecule type" value="Genomic_DNA"/>
</dbReference>